<comment type="caution">
    <text evidence="3">The sequence shown here is derived from an EMBL/GenBank/DDBJ whole genome shotgun (WGS) entry which is preliminary data.</text>
</comment>
<dbReference type="Gene3D" id="3.10.180.10">
    <property type="entry name" value="2,3-Dihydroxybiphenyl 1,2-Dioxygenase, domain 1"/>
    <property type="match status" value="1"/>
</dbReference>
<dbReference type="GO" id="GO:0046491">
    <property type="term" value="P:L-methylmalonyl-CoA metabolic process"/>
    <property type="evidence" value="ECO:0007669"/>
    <property type="project" value="TreeGrafter"/>
</dbReference>
<dbReference type="PANTHER" id="PTHR43048">
    <property type="entry name" value="METHYLMALONYL-COA EPIMERASE"/>
    <property type="match status" value="1"/>
</dbReference>
<dbReference type="InterPro" id="IPR051785">
    <property type="entry name" value="MMCE/EMCE_epimerase"/>
</dbReference>
<evidence type="ECO:0000259" key="2">
    <source>
        <dbReference type="PROSITE" id="PS51819"/>
    </source>
</evidence>
<dbReference type="GO" id="GO:0046872">
    <property type="term" value="F:metal ion binding"/>
    <property type="evidence" value="ECO:0007669"/>
    <property type="project" value="UniProtKB-KW"/>
</dbReference>
<gene>
    <name evidence="3" type="ORF">LCGC14_0857880</name>
</gene>
<feature type="domain" description="VOC" evidence="2">
    <location>
        <begin position="12"/>
        <end position="148"/>
    </location>
</feature>
<sequence>MESFKINFGNLKVDQLGFVFKDIEKQAEVMQNILGLPKFIFTNPVTHTIQFRGKESQLTIQIAISRLGNTQIELIKWIDGECAYKEFLDKGNEGLHHIAVYVEDTDSYIEEFKKKGIEILQSGKVLNVRFTYLDTEEIFGFIVELLEQIRRRKKEINKI</sequence>
<protein>
    <recommendedName>
        <fullName evidence="2">VOC domain-containing protein</fullName>
    </recommendedName>
</protein>
<dbReference type="InterPro" id="IPR037523">
    <property type="entry name" value="VOC_core"/>
</dbReference>
<evidence type="ECO:0000313" key="3">
    <source>
        <dbReference type="EMBL" id="KKN28098.1"/>
    </source>
</evidence>
<organism evidence="3">
    <name type="scientific">marine sediment metagenome</name>
    <dbReference type="NCBI Taxonomy" id="412755"/>
    <lineage>
        <taxon>unclassified sequences</taxon>
        <taxon>metagenomes</taxon>
        <taxon>ecological metagenomes</taxon>
    </lineage>
</organism>
<dbReference type="SUPFAM" id="SSF54593">
    <property type="entry name" value="Glyoxalase/Bleomycin resistance protein/Dihydroxybiphenyl dioxygenase"/>
    <property type="match status" value="1"/>
</dbReference>
<keyword evidence="1" id="KW-0479">Metal-binding</keyword>
<reference evidence="3" key="1">
    <citation type="journal article" date="2015" name="Nature">
        <title>Complex archaea that bridge the gap between prokaryotes and eukaryotes.</title>
        <authorList>
            <person name="Spang A."/>
            <person name="Saw J.H."/>
            <person name="Jorgensen S.L."/>
            <person name="Zaremba-Niedzwiedzka K."/>
            <person name="Martijn J."/>
            <person name="Lind A.E."/>
            <person name="van Eijk R."/>
            <person name="Schleper C."/>
            <person name="Guy L."/>
            <person name="Ettema T.J."/>
        </authorList>
    </citation>
    <scope>NUCLEOTIDE SEQUENCE</scope>
</reference>
<dbReference type="InterPro" id="IPR029068">
    <property type="entry name" value="Glyas_Bleomycin-R_OHBP_Dase"/>
</dbReference>
<proteinExistence type="predicted"/>
<evidence type="ECO:0000256" key="1">
    <source>
        <dbReference type="ARBA" id="ARBA00022723"/>
    </source>
</evidence>
<dbReference type="EMBL" id="LAZR01002589">
    <property type="protein sequence ID" value="KKN28098.1"/>
    <property type="molecule type" value="Genomic_DNA"/>
</dbReference>
<dbReference type="AlphaFoldDB" id="A0A0F9SFD4"/>
<dbReference type="GO" id="GO:0004493">
    <property type="term" value="F:methylmalonyl-CoA epimerase activity"/>
    <property type="evidence" value="ECO:0007669"/>
    <property type="project" value="TreeGrafter"/>
</dbReference>
<dbReference type="PROSITE" id="PS51819">
    <property type="entry name" value="VOC"/>
    <property type="match status" value="1"/>
</dbReference>
<name>A0A0F9SFD4_9ZZZZ</name>
<dbReference type="PANTHER" id="PTHR43048:SF3">
    <property type="entry name" value="METHYLMALONYL-COA EPIMERASE, MITOCHONDRIAL"/>
    <property type="match status" value="1"/>
</dbReference>
<accession>A0A0F9SFD4</accession>
<dbReference type="Pfam" id="PF13669">
    <property type="entry name" value="Glyoxalase_4"/>
    <property type="match status" value="1"/>
</dbReference>